<evidence type="ECO:0000256" key="13">
    <source>
        <dbReference type="SAM" id="Phobius"/>
    </source>
</evidence>
<evidence type="ECO:0000256" key="6">
    <source>
        <dbReference type="ARBA" id="ARBA00022692"/>
    </source>
</evidence>
<dbReference type="GO" id="GO:0005886">
    <property type="term" value="C:plasma membrane"/>
    <property type="evidence" value="ECO:0007669"/>
    <property type="project" value="UniProtKB-SubCell"/>
</dbReference>
<evidence type="ECO:0000256" key="3">
    <source>
        <dbReference type="ARBA" id="ARBA00022448"/>
    </source>
</evidence>
<evidence type="ECO:0000259" key="14">
    <source>
        <dbReference type="Pfam" id="PF01292"/>
    </source>
</evidence>
<comment type="subcellular location">
    <subcellularLocation>
        <location evidence="1">Cell membrane</location>
        <topology evidence="1">Multi-pass membrane protein</topology>
    </subcellularLocation>
</comment>
<keyword evidence="17" id="KW-1185">Reference proteome</keyword>
<evidence type="ECO:0000256" key="4">
    <source>
        <dbReference type="ARBA" id="ARBA00022475"/>
    </source>
</evidence>
<dbReference type="PANTHER" id="PTHR30485:SF1">
    <property type="entry name" value="CYTOCHROME YDHU-RELATED"/>
    <property type="match status" value="1"/>
</dbReference>
<dbReference type="GO" id="GO:0009055">
    <property type="term" value="F:electron transfer activity"/>
    <property type="evidence" value="ECO:0007669"/>
    <property type="project" value="InterPro"/>
</dbReference>
<dbReference type="Pfam" id="PF01292">
    <property type="entry name" value="Ni_hydr_CYTB"/>
    <property type="match status" value="1"/>
</dbReference>
<dbReference type="InterPro" id="IPR000516">
    <property type="entry name" value="Ni-dep_Hydgase_cyt-B"/>
</dbReference>
<keyword evidence="9 13" id="KW-1133">Transmembrane helix</keyword>
<dbReference type="SUPFAM" id="SSF81342">
    <property type="entry name" value="Transmembrane di-heme cytochromes"/>
    <property type="match status" value="1"/>
</dbReference>
<dbReference type="AlphaFoldDB" id="A0A1H5U7M2"/>
<dbReference type="GO" id="GO:0005506">
    <property type="term" value="F:iron ion binding"/>
    <property type="evidence" value="ECO:0007669"/>
    <property type="project" value="InterPro"/>
</dbReference>
<evidence type="ECO:0000256" key="9">
    <source>
        <dbReference type="ARBA" id="ARBA00022989"/>
    </source>
</evidence>
<sequence>MPFGIEIFRYAQRAGREVIVGLSWDILLVFAFLGTLTFLVHYVLRELWNPTDHTSRPDDPSKSEVERSLEEQGVDEIKRFSLAQRASHWVMAISIFALMLSGFVIMNTEVTLRAVPGLSWLDVHIVSAVVLLGYVIFHLAHVAYKGTWSKMWFGVADARDLWRRFTNLVGMTDEYPRQFEYPSAQKLLHWGVTGASLAVIATGFVLLRRVSLEPLWDATREFSFLGISFGLGTADAPGLVAWSFVFHDFFAVALLALVMGHIYFALRPNEWAITKSMITGRVTVEEYAEKYSPTSWQIGGSKATDGGDLEPEDPE</sequence>
<protein>
    <submittedName>
        <fullName evidence="16">Cytochrome b subunit of formate dehydrogenase</fullName>
    </submittedName>
    <submittedName>
        <fullName evidence="15">Cytochrome b/b6 domain-containing protein</fullName>
    </submittedName>
</protein>
<keyword evidence="10" id="KW-0408">Iron</keyword>
<name>A0A1H5U7M2_9EURY</name>
<dbReference type="OrthoDB" id="204681at2157"/>
<gene>
    <name evidence="15" type="ORF">DV707_05320</name>
    <name evidence="16" type="ORF">SAMN04488133_0487</name>
</gene>
<feature type="transmembrane region" description="Helical" evidence="13">
    <location>
        <begin position="239"/>
        <end position="266"/>
    </location>
</feature>
<keyword evidence="5" id="KW-0349">Heme</keyword>
<accession>A0A1H5U7M2</accession>
<dbReference type="EMBL" id="FNVN01000001">
    <property type="protein sequence ID" value="SEF70267.1"/>
    <property type="molecule type" value="Genomic_DNA"/>
</dbReference>
<evidence type="ECO:0000256" key="1">
    <source>
        <dbReference type="ARBA" id="ARBA00004651"/>
    </source>
</evidence>
<dbReference type="KEGG" id="hlm:DV707_05320"/>
<dbReference type="Gene3D" id="1.20.950.20">
    <property type="entry name" value="Transmembrane di-heme cytochromes, Chain C"/>
    <property type="match status" value="1"/>
</dbReference>
<feature type="domain" description="Cytochrome b561 bacterial/Ni-hydrogenase" evidence="14">
    <location>
        <begin position="79"/>
        <end position="280"/>
    </location>
</feature>
<keyword evidence="3" id="KW-0813">Transport</keyword>
<feature type="transmembrane region" description="Helical" evidence="13">
    <location>
        <begin position="125"/>
        <end position="144"/>
    </location>
</feature>
<evidence type="ECO:0000256" key="11">
    <source>
        <dbReference type="ARBA" id="ARBA00023136"/>
    </source>
</evidence>
<evidence type="ECO:0000256" key="2">
    <source>
        <dbReference type="ARBA" id="ARBA00008622"/>
    </source>
</evidence>
<evidence type="ECO:0000256" key="5">
    <source>
        <dbReference type="ARBA" id="ARBA00022617"/>
    </source>
</evidence>
<evidence type="ECO:0000256" key="12">
    <source>
        <dbReference type="SAM" id="MobiDB-lite"/>
    </source>
</evidence>
<reference evidence="16 17" key="1">
    <citation type="submission" date="2016-10" db="EMBL/GenBank/DDBJ databases">
        <authorList>
            <person name="de Groot N.N."/>
        </authorList>
    </citation>
    <scope>NUCLEOTIDE SEQUENCE [LARGE SCALE GENOMIC DNA]</scope>
    <source>
        <strain evidence="16 17">CGMCC 1.10331</strain>
    </source>
</reference>
<dbReference type="GeneID" id="39857485"/>
<feature type="transmembrane region" description="Helical" evidence="13">
    <location>
        <begin position="86"/>
        <end position="105"/>
    </location>
</feature>
<dbReference type="InterPro" id="IPR011577">
    <property type="entry name" value="Cyt_b561_bac/Ni-Hgenase"/>
</dbReference>
<keyword evidence="6 13" id="KW-0812">Transmembrane</keyword>
<dbReference type="PRINTS" id="PR00161">
    <property type="entry name" value="NIHGNASECYTB"/>
</dbReference>
<dbReference type="GO" id="GO:0020037">
    <property type="term" value="F:heme binding"/>
    <property type="evidence" value="ECO:0007669"/>
    <property type="project" value="TreeGrafter"/>
</dbReference>
<evidence type="ECO:0000256" key="8">
    <source>
        <dbReference type="ARBA" id="ARBA00022982"/>
    </source>
</evidence>
<evidence type="ECO:0000256" key="10">
    <source>
        <dbReference type="ARBA" id="ARBA00023004"/>
    </source>
</evidence>
<evidence type="ECO:0000256" key="7">
    <source>
        <dbReference type="ARBA" id="ARBA00022723"/>
    </source>
</evidence>
<evidence type="ECO:0000313" key="16">
    <source>
        <dbReference type="EMBL" id="SEF70267.1"/>
    </source>
</evidence>
<keyword evidence="8" id="KW-0249">Electron transport</keyword>
<dbReference type="GO" id="GO:0022904">
    <property type="term" value="P:respiratory electron transport chain"/>
    <property type="evidence" value="ECO:0007669"/>
    <property type="project" value="InterPro"/>
</dbReference>
<keyword evidence="7" id="KW-0479">Metal-binding</keyword>
<dbReference type="PANTHER" id="PTHR30485">
    <property type="entry name" value="NI/FE-HYDROGENASE 1 B-TYPE CYTOCHROME SUBUNIT"/>
    <property type="match status" value="1"/>
</dbReference>
<organism evidence="16 17">
    <name type="scientific">Halobellus limi</name>
    <dbReference type="NCBI Taxonomy" id="699433"/>
    <lineage>
        <taxon>Archaea</taxon>
        <taxon>Methanobacteriati</taxon>
        <taxon>Methanobacteriota</taxon>
        <taxon>Stenosarchaea group</taxon>
        <taxon>Halobacteria</taxon>
        <taxon>Halobacteriales</taxon>
        <taxon>Haloferacaceae</taxon>
        <taxon>Halobellus</taxon>
    </lineage>
</organism>
<dbReference type="InterPro" id="IPR051542">
    <property type="entry name" value="Hydrogenase_cytochrome"/>
</dbReference>
<evidence type="ECO:0000313" key="18">
    <source>
        <dbReference type="Proteomes" id="UP000296733"/>
    </source>
</evidence>
<feature type="transmembrane region" description="Helical" evidence="13">
    <location>
        <begin position="26"/>
        <end position="44"/>
    </location>
</feature>
<proteinExistence type="inferred from homology"/>
<reference evidence="15 18" key="2">
    <citation type="journal article" date="2019" name="Nat. Commun.">
        <title>A new type of DNA phosphorothioation-based antiviral system in archaea.</title>
        <authorList>
            <person name="Xiong L."/>
            <person name="Liu S."/>
            <person name="Chen S."/>
            <person name="Xiao Y."/>
            <person name="Zhu B."/>
            <person name="Gao Y."/>
            <person name="Zhang Y."/>
            <person name="Chen B."/>
            <person name="Luo J."/>
            <person name="Deng Z."/>
            <person name="Chen X."/>
            <person name="Wang L."/>
            <person name="Chen S."/>
        </authorList>
    </citation>
    <scope>NUCLEOTIDE SEQUENCE [LARGE SCALE GENOMIC DNA]</scope>
    <source>
        <strain evidence="15 18">CGMCC 1.10331</strain>
    </source>
</reference>
<feature type="transmembrane region" description="Helical" evidence="13">
    <location>
        <begin position="187"/>
        <end position="207"/>
    </location>
</feature>
<keyword evidence="11 13" id="KW-0472">Membrane</keyword>
<dbReference type="Proteomes" id="UP000236740">
    <property type="component" value="Unassembled WGS sequence"/>
</dbReference>
<keyword evidence="4" id="KW-1003">Cell membrane</keyword>
<dbReference type="RefSeq" id="WP_103990261.1">
    <property type="nucleotide sequence ID" value="NZ_CP031311.1"/>
</dbReference>
<evidence type="ECO:0000313" key="17">
    <source>
        <dbReference type="Proteomes" id="UP000236740"/>
    </source>
</evidence>
<evidence type="ECO:0000313" key="15">
    <source>
        <dbReference type="EMBL" id="QCC47136.1"/>
    </source>
</evidence>
<dbReference type="EMBL" id="CP031311">
    <property type="protein sequence ID" value="QCC47136.1"/>
    <property type="molecule type" value="Genomic_DNA"/>
</dbReference>
<comment type="similarity">
    <text evidence="2">Belongs to the HupC/HyaC/HydC family.</text>
</comment>
<dbReference type="Proteomes" id="UP000296733">
    <property type="component" value="Chromosome"/>
</dbReference>
<dbReference type="InterPro" id="IPR016174">
    <property type="entry name" value="Di-haem_cyt_TM"/>
</dbReference>
<feature type="region of interest" description="Disordered" evidence="12">
    <location>
        <begin position="295"/>
        <end position="315"/>
    </location>
</feature>